<name>A0AAE3EEY6_9SPIR</name>
<reference evidence="1" key="1">
    <citation type="submission" date="2021-08" db="EMBL/GenBank/DDBJ databases">
        <title>Comparative analyses of Brucepasteria parasyntrophica and Teretinema zuelzerae.</title>
        <authorList>
            <person name="Song Y."/>
            <person name="Brune A."/>
        </authorList>
    </citation>
    <scope>NUCLEOTIDE SEQUENCE</scope>
    <source>
        <strain evidence="1">DSM 1903</strain>
    </source>
</reference>
<accession>A0AAE3EEY6</accession>
<protein>
    <submittedName>
        <fullName evidence="1">DUF6062 family protein</fullName>
    </submittedName>
</protein>
<dbReference type="AlphaFoldDB" id="A0AAE3EEY6"/>
<keyword evidence="2" id="KW-1185">Reference proteome</keyword>
<proteinExistence type="predicted"/>
<evidence type="ECO:0000313" key="2">
    <source>
        <dbReference type="Proteomes" id="UP001198163"/>
    </source>
</evidence>
<dbReference type="Proteomes" id="UP001198163">
    <property type="component" value="Unassembled WGS sequence"/>
</dbReference>
<dbReference type="RefSeq" id="WP_230752416.1">
    <property type="nucleotide sequence ID" value="NZ_JAINWA010000001.1"/>
</dbReference>
<gene>
    <name evidence="1" type="ORF">K7J14_01820</name>
</gene>
<organism evidence="1 2">
    <name type="scientific">Teretinema zuelzerae</name>
    <dbReference type="NCBI Taxonomy" id="156"/>
    <lineage>
        <taxon>Bacteria</taxon>
        <taxon>Pseudomonadati</taxon>
        <taxon>Spirochaetota</taxon>
        <taxon>Spirochaetia</taxon>
        <taxon>Spirochaetales</taxon>
        <taxon>Treponemataceae</taxon>
        <taxon>Teretinema</taxon>
    </lineage>
</organism>
<dbReference type="EMBL" id="JAINWA010000001">
    <property type="protein sequence ID" value="MCD1653435.1"/>
    <property type="molecule type" value="Genomic_DNA"/>
</dbReference>
<dbReference type="Pfam" id="PF19538">
    <property type="entry name" value="DUF6062"/>
    <property type="match status" value="1"/>
</dbReference>
<evidence type="ECO:0000313" key="1">
    <source>
        <dbReference type="EMBL" id="MCD1653435.1"/>
    </source>
</evidence>
<sequence length="209" mass="23937">MSAEKHVNWFALEKACARPGCPLCTIIAERSERYIDNMLFEHVSDRGFRALYREAGGFCTRHASRLESFRDGLAVAILGADILSDALPLLKKRKPRIYKGKCPACAETERIEKEFLGFLAGTEDASFTSFFTASEGLCLPHYRKMLSLVRRVPSWLEKFQIQRFDTLLVRSRDFIEFSAWGRQSDFEALSEQDKIVWKELARTLRGDNG</sequence>
<dbReference type="InterPro" id="IPR045706">
    <property type="entry name" value="DUF6062"/>
</dbReference>
<comment type="caution">
    <text evidence="1">The sequence shown here is derived from an EMBL/GenBank/DDBJ whole genome shotgun (WGS) entry which is preliminary data.</text>
</comment>